<name>A0A6M3KU08_9ZZZZ</name>
<gene>
    <name evidence="1" type="ORF">MM415B02197_0009</name>
</gene>
<evidence type="ECO:0000313" key="1">
    <source>
        <dbReference type="EMBL" id="QJA85623.1"/>
    </source>
</evidence>
<dbReference type="AlphaFoldDB" id="A0A6M3KU08"/>
<protein>
    <recommendedName>
        <fullName evidence="2">Tail protein</fullName>
    </recommendedName>
</protein>
<reference evidence="1" key="1">
    <citation type="submission" date="2020-03" db="EMBL/GenBank/DDBJ databases">
        <title>The deep terrestrial virosphere.</title>
        <authorList>
            <person name="Holmfeldt K."/>
            <person name="Nilsson E."/>
            <person name="Simone D."/>
            <person name="Lopez-Fernandez M."/>
            <person name="Wu X."/>
            <person name="de Brujin I."/>
            <person name="Lundin D."/>
            <person name="Andersson A."/>
            <person name="Bertilsson S."/>
            <person name="Dopson M."/>
        </authorList>
    </citation>
    <scope>NUCLEOTIDE SEQUENCE</scope>
    <source>
        <strain evidence="1">MM415B02197</strain>
    </source>
</reference>
<sequence length="140" mass="15343">MKNAIATAIYNILKADGTLVTALGGTAANDYKIYHVIARQDIKVPYVTYGLLTASPLGTFADPRAIDDTAWWFNVFSKTGSKDAGTIAGYLTSVLDNATLTVAGYYSMACLYDYMGSDIYDPETGIYQIPLRYRIQVDKN</sequence>
<organism evidence="1">
    <name type="scientific">viral metagenome</name>
    <dbReference type="NCBI Taxonomy" id="1070528"/>
    <lineage>
        <taxon>unclassified sequences</taxon>
        <taxon>metagenomes</taxon>
        <taxon>organismal metagenomes</taxon>
    </lineage>
</organism>
<accession>A0A6M3KU08</accession>
<dbReference type="InterPro" id="IPR021508">
    <property type="entry name" value="Gp17-like"/>
</dbReference>
<dbReference type="InterPro" id="IPR053745">
    <property type="entry name" value="Viral_Tail_Comp_sf"/>
</dbReference>
<evidence type="ECO:0008006" key="2">
    <source>
        <dbReference type="Google" id="ProtNLM"/>
    </source>
</evidence>
<dbReference type="Gene3D" id="3.30.2000.30">
    <property type="match status" value="1"/>
</dbReference>
<dbReference type="EMBL" id="MT142585">
    <property type="protein sequence ID" value="QJA85623.1"/>
    <property type="molecule type" value="Genomic_DNA"/>
</dbReference>
<proteinExistence type="predicted"/>
<dbReference type="Pfam" id="PF11367">
    <property type="entry name" value="Tail_completion_gp17"/>
    <property type="match status" value="1"/>
</dbReference>